<comment type="caution">
    <text evidence="1">The sequence shown here is derived from an EMBL/GenBank/DDBJ whole genome shotgun (WGS) entry which is preliminary data.</text>
</comment>
<reference evidence="1" key="1">
    <citation type="submission" date="2022-03" db="EMBL/GenBank/DDBJ databases">
        <authorList>
            <person name="Santos J.D.N."/>
            <person name="Kallscheuer N."/>
            <person name="Jogler C."/>
            <person name="Lage O.M."/>
        </authorList>
    </citation>
    <scope>NUCLEOTIDE SEQUENCE</scope>
    <source>
        <strain evidence="1">M600PL45_2</strain>
    </source>
</reference>
<organism evidence="1 2">
    <name type="scientific">Streptomyces marispadix</name>
    <dbReference type="NCBI Taxonomy" id="2922868"/>
    <lineage>
        <taxon>Bacteria</taxon>
        <taxon>Bacillati</taxon>
        <taxon>Actinomycetota</taxon>
        <taxon>Actinomycetes</taxon>
        <taxon>Kitasatosporales</taxon>
        <taxon>Streptomycetaceae</taxon>
        <taxon>Streptomyces</taxon>
    </lineage>
</organism>
<dbReference type="RefSeq" id="WP_241057889.1">
    <property type="nucleotide sequence ID" value="NZ_JAKWJU010000002.1"/>
</dbReference>
<evidence type="ECO:0000313" key="2">
    <source>
        <dbReference type="Proteomes" id="UP001166784"/>
    </source>
</evidence>
<reference evidence="1" key="2">
    <citation type="journal article" date="2023" name="Int. J. Syst. Evol. Microbiol.">
        <title>Streptomyces marispadix sp. nov., isolated from marine beach sediment of the Northern Coast of Portugal.</title>
        <authorList>
            <person name="dos Santos J.D.N."/>
            <person name="Vitorino I.R."/>
            <person name="Kallscheuer N."/>
            <person name="Srivastava A."/>
            <person name="Krautwurst S."/>
            <person name="Marz M."/>
            <person name="Jogler C."/>
            <person name="Lobo Da Cunha A."/>
            <person name="Catita J."/>
            <person name="Goncalves H."/>
            <person name="Gonzalez I."/>
            <person name="Reyes F."/>
            <person name="Lage O.M."/>
        </authorList>
    </citation>
    <scope>NUCLEOTIDE SEQUENCE</scope>
    <source>
        <strain evidence="1">M600PL45_2</strain>
    </source>
</reference>
<proteinExistence type="predicted"/>
<protein>
    <submittedName>
        <fullName evidence="1">Uncharacterized protein</fullName>
    </submittedName>
</protein>
<gene>
    <name evidence="1" type="ORF">MMA15_05585</name>
</gene>
<dbReference type="Proteomes" id="UP001166784">
    <property type="component" value="Unassembled WGS sequence"/>
</dbReference>
<keyword evidence="2" id="KW-1185">Reference proteome</keyword>
<dbReference type="EMBL" id="JAKWJU010000002">
    <property type="protein sequence ID" value="MCH6159909.1"/>
    <property type="molecule type" value="Genomic_DNA"/>
</dbReference>
<evidence type="ECO:0000313" key="1">
    <source>
        <dbReference type="EMBL" id="MCH6159909.1"/>
    </source>
</evidence>
<name>A0ABS9SUF8_9ACTN</name>
<accession>A0ABS9SUF8</accession>
<sequence>MREGTADASLREECTLRATRRAAEALALEVWTQIHWVFQDGSGPLSFAVKLDPRCADVLLELGSGAREFEA</sequence>